<dbReference type="PANTHER" id="PTHR42798">
    <property type="entry name" value="LIPOPROTEIN-RELEASING SYSTEM ATP-BINDING PROTEIN LOLD"/>
    <property type="match status" value="1"/>
</dbReference>
<dbReference type="STRING" id="350688.Clos_2619"/>
<dbReference type="PANTHER" id="PTHR42798:SF2">
    <property type="entry name" value="ABC TRANSPORTER ATP-BINDING PROTEIN MG467-RELATED"/>
    <property type="match status" value="1"/>
</dbReference>
<evidence type="ECO:0000256" key="4">
    <source>
        <dbReference type="ARBA" id="ARBA00022840"/>
    </source>
</evidence>
<proteinExistence type="inferred from homology"/>
<dbReference type="GO" id="GO:0016887">
    <property type="term" value="F:ATP hydrolysis activity"/>
    <property type="evidence" value="ECO:0007669"/>
    <property type="project" value="InterPro"/>
</dbReference>
<dbReference type="CDD" id="cd03255">
    <property type="entry name" value="ABC_MJ0796_LolCDE_FtsE"/>
    <property type="match status" value="1"/>
</dbReference>
<keyword evidence="4" id="KW-0067">ATP-binding</keyword>
<dbReference type="PROSITE" id="PS00211">
    <property type="entry name" value="ABC_TRANSPORTER_1"/>
    <property type="match status" value="1"/>
</dbReference>
<evidence type="ECO:0000256" key="3">
    <source>
        <dbReference type="ARBA" id="ARBA00022741"/>
    </source>
</evidence>
<dbReference type="GO" id="GO:0098796">
    <property type="term" value="C:membrane protein complex"/>
    <property type="evidence" value="ECO:0007669"/>
    <property type="project" value="UniProtKB-ARBA"/>
</dbReference>
<dbReference type="Pfam" id="PF00005">
    <property type="entry name" value="ABC_tran"/>
    <property type="match status" value="1"/>
</dbReference>
<evidence type="ECO:0000256" key="1">
    <source>
        <dbReference type="ARBA" id="ARBA00005417"/>
    </source>
</evidence>
<dbReference type="KEGG" id="aoe:Clos_2619"/>
<dbReference type="Gene3D" id="3.40.50.300">
    <property type="entry name" value="P-loop containing nucleotide triphosphate hydrolases"/>
    <property type="match status" value="1"/>
</dbReference>
<dbReference type="FunFam" id="3.40.50.300:FF:000032">
    <property type="entry name" value="Export ABC transporter ATP-binding protein"/>
    <property type="match status" value="1"/>
</dbReference>
<comment type="similarity">
    <text evidence="1">Belongs to the ABC transporter superfamily.</text>
</comment>
<accession>A8MK18</accession>
<dbReference type="HOGENOM" id="CLU_000604_1_22_9"/>
<dbReference type="SMART" id="SM00382">
    <property type="entry name" value="AAA"/>
    <property type="match status" value="1"/>
</dbReference>
<organism evidence="6 7">
    <name type="scientific">Alkaliphilus oremlandii (strain OhILAs)</name>
    <name type="common">Clostridium oremlandii (strain OhILAs)</name>
    <dbReference type="NCBI Taxonomy" id="350688"/>
    <lineage>
        <taxon>Bacteria</taxon>
        <taxon>Bacillati</taxon>
        <taxon>Bacillota</taxon>
        <taxon>Clostridia</taxon>
        <taxon>Peptostreptococcales</taxon>
        <taxon>Natronincolaceae</taxon>
        <taxon>Alkaliphilus</taxon>
    </lineage>
</organism>
<sequence>MGSKVLMKVENISKLYQMGEVTVAAAKNVNLEIYEGEFVVILGPSGSGKSTLLNILGGMDLPTEGKVFMEEEDITNYSDKKLTAYRKDKIGFVFQFYNLMASLTARENVELATEICRDALNIDQVLASVGLEERKDHFPAQMSGGEQQRVAIARAVAKNPALLLCDEPTGALDFETGIRILSLLKDVNRKYNKTIVIITHNMPIGEMADRVIKMRSGEIIETKINENPISPERIEW</sequence>
<dbReference type="InterPro" id="IPR003439">
    <property type="entry name" value="ABC_transporter-like_ATP-bd"/>
</dbReference>
<dbReference type="eggNOG" id="COG1136">
    <property type="taxonomic scope" value="Bacteria"/>
</dbReference>
<evidence type="ECO:0000256" key="2">
    <source>
        <dbReference type="ARBA" id="ARBA00022448"/>
    </source>
</evidence>
<dbReference type="SUPFAM" id="SSF52540">
    <property type="entry name" value="P-loop containing nucleoside triphosphate hydrolases"/>
    <property type="match status" value="1"/>
</dbReference>
<name>A8MK18_ALKOO</name>
<dbReference type="GO" id="GO:0022857">
    <property type="term" value="F:transmembrane transporter activity"/>
    <property type="evidence" value="ECO:0007669"/>
    <property type="project" value="UniProtKB-ARBA"/>
</dbReference>
<dbReference type="InterPro" id="IPR017911">
    <property type="entry name" value="MacB-like_ATP-bd"/>
</dbReference>
<evidence type="ECO:0000313" key="6">
    <source>
        <dbReference type="EMBL" id="ABW20150.1"/>
    </source>
</evidence>
<dbReference type="InterPro" id="IPR003593">
    <property type="entry name" value="AAA+_ATPase"/>
</dbReference>
<feature type="domain" description="ABC transporter" evidence="5">
    <location>
        <begin position="7"/>
        <end position="236"/>
    </location>
</feature>
<dbReference type="InterPro" id="IPR027417">
    <property type="entry name" value="P-loop_NTPase"/>
</dbReference>
<dbReference type="GO" id="GO:0005524">
    <property type="term" value="F:ATP binding"/>
    <property type="evidence" value="ECO:0007669"/>
    <property type="project" value="UniProtKB-KW"/>
</dbReference>
<keyword evidence="2" id="KW-0813">Transport</keyword>
<keyword evidence="7" id="KW-1185">Reference proteome</keyword>
<dbReference type="AlphaFoldDB" id="A8MK18"/>
<protein>
    <submittedName>
        <fullName evidence="6">ABC transporter related</fullName>
    </submittedName>
</protein>
<dbReference type="Proteomes" id="UP000000269">
    <property type="component" value="Chromosome"/>
</dbReference>
<evidence type="ECO:0000259" key="5">
    <source>
        <dbReference type="PROSITE" id="PS50893"/>
    </source>
</evidence>
<dbReference type="PROSITE" id="PS50893">
    <property type="entry name" value="ABC_TRANSPORTER_2"/>
    <property type="match status" value="1"/>
</dbReference>
<dbReference type="InterPro" id="IPR017871">
    <property type="entry name" value="ABC_transporter-like_CS"/>
</dbReference>
<evidence type="ECO:0000313" key="7">
    <source>
        <dbReference type="Proteomes" id="UP000000269"/>
    </source>
</evidence>
<keyword evidence="3" id="KW-0547">Nucleotide-binding</keyword>
<reference evidence="7" key="1">
    <citation type="submission" date="2007-10" db="EMBL/GenBank/DDBJ databases">
        <title>Complete genome of Alkaliphilus oremlandii OhILAs.</title>
        <authorList>
            <person name="Copeland A."/>
            <person name="Lucas S."/>
            <person name="Lapidus A."/>
            <person name="Barry K."/>
            <person name="Detter J.C."/>
            <person name="Glavina del Rio T."/>
            <person name="Hammon N."/>
            <person name="Israni S."/>
            <person name="Dalin E."/>
            <person name="Tice H."/>
            <person name="Pitluck S."/>
            <person name="Chain P."/>
            <person name="Malfatti S."/>
            <person name="Shin M."/>
            <person name="Vergez L."/>
            <person name="Schmutz J."/>
            <person name="Larimer F."/>
            <person name="Land M."/>
            <person name="Hauser L."/>
            <person name="Kyrpides N."/>
            <person name="Mikhailova N."/>
            <person name="Stolz J.F."/>
            <person name="Dawson A."/>
            <person name="Fisher E."/>
            <person name="Crable B."/>
            <person name="Perera E."/>
            <person name="Lisak J."/>
            <person name="Ranganathan M."/>
            <person name="Basu P."/>
            <person name="Richardson P."/>
        </authorList>
    </citation>
    <scope>NUCLEOTIDE SEQUENCE [LARGE SCALE GENOMIC DNA]</scope>
    <source>
        <strain evidence="7">OhILAs</strain>
    </source>
</reference>
<gene>
    <name evidence="6" type="ordered locus">Clos_2619</name>
</gene>
<dbReference type="EMBL" id="CP000853">
    <property type="protein sequence ID" value="ABW20150.1"/>
    <property type="molecule type" value="Genomic_DNA"/>
</dbReference>